<sequence length="146" mass="16443">MKRAVLGIAISLFLSTAFAAIPPYQSGMDVRSQRSLRQQVDSYVKLLEQEVTTAQSHSERFKFINQVLTQIKTLRDNGAPQSALDDTHMDLVVTVLESIPKERDFKRGRCLTYENDLLNQFEPTAEDTPTEPAVKPGWTILQSLCS</sequence>
<name>A0ABY4CAD7_9BACT</name>
<feature type="signal peptide" evidence="1">
    <location>
        <begin position="1"/>
        <end position="19"/>
    </location>
</feature>
<keyword evidence="3" id="KW-1185">Reference proteome</keyword>
<proteinExistence type="predicted"/>
<evidence type="ECO:0000256" key="1">
    <source>
        <dbReference type="SAM" id="SignalP"/>
    </source>
</evidence>
<dbReference type="RefSeq" id="WP_243537879.1">
    <property type="nucleotide sequence ID" value="NZ_CP093442.1"/>
</dbReference>
<dbReference type="EMBL" id="CP093442">
    <property type="protein sequence ID" value="UOF01439.1"/>
    <property type="molecule type" value="Genomic_DNA"/>
</dbReference>
<gene>
    <name evidence="2" type="ORF">MNR06_00540</name>
</gene>
<evidence type="ECO:0000313" key="2">
    <source>
        <dbReference type="EMBL" id="UOF01439.1"/>
    </source>
</evidence>
<organism evidence="2 3">
    <name type="scientific">Bdellovibrio reynosensis</name>
    <dbReference type="NCBI Taxonomy" id="2835041"/>
    <lineage>
        <taxon>Bacteria</taxon>
        <taxon>Pseudomonadati</taxon>
        <taxon>Bdellovibrionota</taxon>
        <taxon>Bdellovibrionia</taxon>
        <taxon>Bdellovibrionales</taxon>
        <taxon>Pseudobdellovibrionaceae</taxon>
        <taxon>Bdellovibrio</taxon>
    </lineage>
</organism>
<protein>
    <submittedName>
        <fullName evidence="2">Uncharacterized protein</fullName>
    </submittedName>
</protein>
<dbReference type="Proteomes" id="UP000830116">
    <property type="component" value="Chromosome"/>
</dbReference>
<evidence type="ECO:0000313" key="3">
    <source>
        <dbReference type="Proteomes" id="UP000830116"/>
    </source>
</evidence>
<feature type="chain" id="PRO_5047508404" evidence="1">
    <location>
        <begin position="20"/>
        <end position="146"/>
    </location>
</feature>
<reference evidence="2" key="1">
    <citation type="submission" date="2022-03" db="EMBL/GenBank/DDBJ databases">
        <title>Genome Identification and Characterization of new species Bdellovibrio reynosense LBG001 sp. nov. from a Mexico soil sample.</title>
        <authorList>
            <person name="Camilli A."/>
            <person name="Ajao Y."/>
            <person name="Guo X."/>
        </authorList>
    </citation>
    <scope>NUCLEOTIDE SEQUENCE</scope>
    <source>
        <strain evidence="2">LBG001</strain>
    </source>
</reference>
<accession>A0ABY4CAD7</accession>
<keyword evidence="1" id="KW-0732">Signal</keyword>